<dbReference type="Proteomes" id="UP001596368">
    <property type="component" value="Unassembled WGS sequence"/>
</dbReference>
<keyword evidence="2" id="KW-1185">Reference proteome</keyword>
<name>A0ABD5XKS9_9EURY</name>
<dbReference type="Pfam" id="PF24430">
    <property type="entry name" value="DUF7553"/>
    <property type="match status" value="1"/>
</dbReference>
<dbReference type="RefSeq" id="WP_284012862.1">
    <property type="nucleotide sequence ID" value="NZ_CP126156.1"/>
</dbReference>
<gene>
    <name evidence="1" type="ORF">ACFQRB_02500</name>
</gene>
<dbReference type="AlphaFoldDB" id="A0ABD5XKS9"/>
<dbReference type="GeneID" id="81122906"/>
<dbReference type="EMBL" id="JBHSZG010000001">
    <property type="protein sequence ID" value="MFC7135765.1"/>
    <property type="molecule type" value="Genomic_DNA"/>
</dbReference>
<proteinExistence type="predicted"/>
<accession>A0ABD5XKS9</accession>
<comment type="caution">
    <text evidence="1">The sequence shown here is derived from an EMBL/GenBank/DDBJ whole genome shotgun (WGS) entry which is preliminary data.</text>
</comment>
<evidence type="ECO:0000313" key="2">
    <source>
        <dbReference type="Proteomes" id="UP001596368"/>
    </source>
</evidence>
<dbReference type="InterPro" id="IPR055975">
    <property type="entry name" value="DUF7553"/>
</dbReference>
<evidence type="ECO:0000313" key="1">
    <source>
        <dbReference type="EMBL" id="MFC7135765.1"/>
    </source>
</evidence>
<protein>
    <submittedName>
        <fullName evidence="1">Uncharacterized protein</fullName>
    </submittedName>
</protein>
<organism evidence="1 2">
    <name type="scientific">Halobaculum litoreum</name>
    <dbReference type="NCBI Taxonomy" id="3031998"/>
    <lineage>
        <taxon>Archaea</taxon>
        <taxon>Methanobacteriati</taxon>
        <taxon>Methanobacteriota</taxon>
        <taxon>Stenosarchaea group</taxon>
        <taxon>Halobacteria</taxon>
        <taxon>Halobacteriales</taxon>
        <taxon>Haloferacaceae</taxon>
        <taxon>Halobaculum</taxon>
    </lineage>
</organism>
<sequence>MTRQLLADASAHLRRAADAADGEAAERLARVADALAEAADADAGPDHGWMAKRIHTIRDAAGDAGGEAADHAEAAVDCISEYRSDVPGV</sequence>
<reference evidence="1 2" key="1">
    <citation type="journal article" date="2019" name="Int. J. Syst. Evol. Microbiol.">
        <title>The Global Catalogue of Microorganisms (GCM) 10K type strain sequencing project: providing services to taxonomists for standard genome sequencing and annotation.</title>
        <authorList>
            <consortium name="The Broad Institute Genomics Platform"/>
            <consortium name="The Broad Institute Genome Sequencing Center for Infectious Disease"/>
            <person name="Wu L."/>
            <person name="Ma J."/>
        </authorList>
    </citation>
    <scope>NUCLEOTIDE SEQUENCE [LARGE SCALE GENOMIC DNA]</scope>
    <source>
        <strain evidence="1 2">DT92</strain>
    </source>
</reference>